<reference evidence="2 3" key="1">
    <citation type="journal article" date="2018" name="Sci. Data">
        <title>The draft genome sequence of cork oak.</title>
        <authorList>
            <person name="Ramos A.M."/>
            <person name="Usie A."/>
            <person name="Barbosa P."/>
            <person name="Barros P.M."/>
            <person name="Capote T."/>
            <person name="Chaves I."/>
            <person name="Simoes F."/>
            <person name="Abreu I."/>
            <person name="Carrasquinho I."/>
            <person name="Faro C."/>
            <person name="Guimaraes J.B."/>
            <person name="Mendonca D."/>
            <person name="Nobrega F."/>
            <person name="Rodrigues L."/>
            <person name="Saibo N.J.M."/>
            <person name="Varela M.C."/>
            <person name="Egas C."/>
            <person name="Matos J."/>
            <person name="Miguel C.M."/>
            <person name="Oliveira M.M."/>
            <person name="Ricardo C.P."/>
            <person name="Goncalves S."/>
        </authorList>
    </citation>
    <scope>NUCLEOTIDE SEQUENCE [LARGE SCALE GENOMIC DNA]</scope>
    <source>
        <strain evidence="3">cv. HL8</strain>
    </source>
</reference>
<name>A0AAW0JRX2_QUESU</name>
<sequence>MESLRVSISQPWMRRPRRPSGKGSAPAALSSFSSTSTSIR</sequence>
<feature type="compositionally biased region" description="Low complexity" evidence="1">
    <location>
        <begin position="24"/>
        <end position="40"/>
    </location>
</feature>
<evidence type="ECO:0000256" key="1">
    <source>
        <dbReference type="SAM" id="MobiDB-lite"/>
    </source>
</evidence>
<accession>A0AAW0JRX2</accession>
<keyword evidence="3" id="KW-1185">Reference proteome</keyword>
<feature type="region of interest" description="Disordered" evidence="1">
    <location>
        <begin position="1"/>
        <end position="40"/>
    </location>
</feature>
<gene>
    <name evidence="2" type="ORF">CFP56_029069</name>
</gene>
<evidence type="ECO:0000313" key="2">
    <source>
        <dbReference type="EMBL" id="KAK7829498.1"/>
    </source>
</evidence>
<comment type="caution">
    <text evidence="2">The sequence shown here is derived from an EMBL/GenBank/DDBJ whole genome shotgun (WGS) entry which is preliminary data.</text>
</comment>
<organism evidence="2 3">
    <name type="scientific">Quercus suber</name>
    <name type="common">Cork oak</name>
    <dbReference type="NCBI Taxonomy" id="58331"/>
    <lineage>
        <taxon>Eukaryota</taxon>
        <taxon>Viridiplantae</taxon>
        <taxon>Streptophyta</taxon>
        <taxon>Embryophyta</taxon>
        <taxon>Tracheophyta</taxon>
        <taxon>Spermatophyta</taxon>
        <taxon>Magnoliopsida</taxon>
        <taxon>eudicotyledons</taxon>
        <taxon>Gunneridae</taxon>
        <taxon>Pentapetalae</taxon>
        <taxon>rosids</taxon>
        <taxon>fabids</taxon>
        <taxon>Fagales</taxon>
        <taxon>Fagaceae</taxon>
        <taxon>Quercus</taxon>
    </lineage>
</organism>
<dbReference type="AlphaFoldDB" id="A0AAW0JRX2"/>
<feature type="compositionally biased region" description="Polar residues" evidence="1">
    <location>
        <begin position="1"/>
        <end position="10"/>
    </location>
</feature>
<evidence type="ECO:0000313" key="3">
    <source>
        <dbReference type="Proteomes" id="UP000237347"/>
    </source>
</evidence>
<protein>
    <submittedName>
        <fullName evidence="2">Uncharacterized protein</fullName>
    </submittedName>
</protein>
<dbReference type="Proteomes" id="UP000237347">
    <property type="component" value="Unassembled WGS sequence"/>
</dbReference>
<proteinExistence type="predicted"/>
<dbReference type="EMBL" id="PKMF04000481">
    <property type="protein sequence ID" value="KAK7829498.1"/>
    <property type="molecule type" value="Genomic_DNA"/>
</dbReference>